<dbReference type="GO" id="GO:0016020">
    <property type="term" value="C:membrane"/>
    <property type="evidence" value="ECO:0007669"/>
    <property type="project" value="UniProtKB-SubCell"/>
</dbReference>
<keyword evidence="9" id="KW-0408">Iron</keyword>
<sequence length="349" mass="39607">MDNPRRPSFPTTAVIELQRRNLHAFPLSFRPRRQLMDPPNLLVCAGVAAVALACARKTLYDSNEIPVVGESSFLARIFPWLYPVDLRGTPEIIQRGYDLHPDKVFRLARRYYWKFVVCSPRLVREVANAPDDILSFHEGAEESLQTKFTMGPEITDNAYHHIAIRGNLTRNLHRCFPDVRDEIVSAFDDVLQLDGAEWKTLPVLPTSMAIVARVSNRIFVNLPLCRNQAYLGNNIRYTVALFTNARRIAKYPPFLRRFVAPFIINNDETKAAALHFLGPILEENRVESDARPCGAQLRRQGRGRGCERGPVGAECEWDGLFQKEGVIFESGKNQSCIKAGLQSSLYMYT</sequence>
<evidence type="ECO:0000256" key="6">
    <source>
        <dbReference type="ARBA" id="ARBA00022723"/>
    </source>
</evidence>
<keyword evidence="7" id="KW-1133">Transmembrane helix</keyword>
<evidence type="ECO:0000256" key="11">
    <source>
        <dbReference type="ARBA" id="ARBA00023136"/>
    </source>
</evidence>
<organism evidence="12 13">
    <name type="scientific">Roridomyces roridus</name>
    <dbReference type="NCBI Taxonomy" id="1738132"/>
    <lineage>
        <taxon>Eukaryota</taxon>
        <taxon>Fungi</taxon>
        <taxon>Dikarya</taxon>
        <taxon>Basidiomycota</taxon>
        <taxon>Agaricomycotina</taxon>
        <taxon>Agaricomycetes</taxon>
        <taxon>Agaricomycetidae</taxon>
        <taxon>Agaricales</taxon>
        <taxon>Marasmiineae</taxon>
        <taxon>Mycenaceae</taxon>
        <taxon>Roridomyces</taxon>
    </lineage>
</organism>
<evidence type="ECO:0000256" key="2">
    <source>
        <dbReference type="ARBA" id="ARBA00004370"/>
    </source>
</evidence>
<evidence type="ECO:0000256" key="10">
    <source>
        <dbReference type="ARBA" id="ARBA00023033"/>
    </source>
</evidence>
<evidence type="ECO:0000256" key="3">
    <source>
        <dbReference type="ARBA" id="ARBA00010617"/>
    </source>
</evidence>
<comment type="similarity">
    <text evidence="3">Belongs to the cytochrome P450 family.</text>
</comment>
<dbReference type="PANTHER" id="PTHR46206">
    <property type="entry name" value="CYTOCHROME P450"/>
    <property type="match status" value="1"/>
</dbReference>
<evidence type="ECO:0000256" key="4">
    <source>
        <dbReference type="ARBA" id="ARBA00022617"/>
    </source>
</evidence>
<keyword evidence="11" id="KW-0472">Membrane</keyword>
<dbReference type="GO" id="GO:0016705">
    <property type="term" value="F:oxidoreductase activity, acting on paired donors, with incorporation or reduction of molecular oxygen"/>
    <property type="evidence" value="ECO:0007669"/>
    <property type="project" value="InterPro"/>
</dbReference>
<evidence type="ECO:0000256" key="5">
    <source>
        <dbReference type="ARBA" id="ARBA00022692"/>
    </source>
</evidence>
<dbReference type="Proteomes" id="UP001221142">
    <property type="component" value="Unassembled WGS sequence"/>
</dbReference>
<name>A0AAD7C8T8_9AGAR</name>
<dbReference type="GO" id="GO:0005506">
    <property type="term" value="F:iron ion binding"/>
    <property type="evidence" value="ECO:0007669"/>
    <property type="project" value="InterPro"/>
</dbReference>
<keyword evidence="8" id="KW-0560">Oxidoreductase</keyword>
<evidence type="ECO:0000256" key="9">
    <source>
        <dbReference type="ARBA" id="ARBA00023004"/>
    </source>
</evidence>
<dbReference type="EMBL" id="JARKIF010000004">
    <property type="protein sequence ID" value="KAJ7642115.1"/>
    <property type="molecule type" value="Genomic_DNA"/>
</dbReference>
<keyword evidence="10" id="KW-0503">Monooxygenase</keyword>
<dbReference type="InterPro" id="IPR036396">
    <property type="entry name" value="Cyt_P450_sf"/>
</dbReference>
<evidence type="ECO:0000256" key="7">
    <source>
        <dbReference type="ARBA" id="ARBA00022989"/>
    </source>
</evidence>
<dbReference type="GO" id="GO:0020037">
    <property type="term" value="F:heme binding"/>
    <property type="evidence" value="ECO:0007669"/>
    <property type="project" value="InterPro"/>
</dbReference>
<keyword evidence="13" id="KW-1185">Reference proteome</keyword>
<reference evidence="12" key="1">
    <citation type="submission" date="2023-03" db="EMBL/GenBank/DDBJ databases">
        <title>Massive genome expansion in bonnet fungi (Mycena s.s.) driven by repeated elements and novel gene families across ecological guilds.</title>
        <authorList>
            <consortium name="Lawrence Berkeley National Laboratory"/>
            <person name="Harder C.B."/>
            <person name="Miyauchi S."/>
            <person name="Viragh M."/>
            <person name="Kuo A."/>
            <person name="Thoen E."/>
            <person name="Andreopoulos B."/>
            <person name="Lu D."/>
            <person name="Skrede I."/>
            <person name="Drula E."/>
            <person name="Henrissat B."/>
            <person name="Morin E."/>
            <person name="Kohler A."/>
            <person name="Barry K."/>
            <person name="LaButti K."/>
            <person name="Morin E."/>
            <person name="Salamov A."/>
            <person name="Lipzen A."/>
            <person name="Mereny Z."/>
            <person name="Hegedus B."/>
            <person name="Baldrian P."/>
            <person name="Stursova M."/>
            <person name="Weitz H."/>
            <person name="Taylor A."/>
            <person name="Grigoriev I.V."/>
            <person name="Nagy L.G."/>
            <person name="Martin F."/>
            <person name="Kauserud H."/>
        </authorList>
    </citation>
    <scope>NUCLEOTIDE SEQUENCE</scope>
    <source>
        <strain evidence="12">9284</strain>
    </source>
</reference>
<accession>A0AAD7C8T8</accession>
<gene>
    <name evidence="12" type="ORF">FB45DRAFT_365565</name>
</gene>
<evidence type="ECO:0000256" key="8">
    <source>
        <dbReference type="ARBA" id="ARBA00023002"/>
    </source>
</evidence>
<comment type="caution">
    <text evidence="12">The sequence shown here is derived from an EMBL/GenBank/DDBJ whole genome shotgun (WGS) entry which is preliminary data.</text>
</comment>
<keyword evidence="4" id="KW-0349">Heme</keyword>
<evidence type="ECO:0000256" key="1">
    <source>
        <dbReference type="ARBA" id="ARBA00001971"/>
    </source>
</evidence>
<keyword evidence="5" id="KW-0812">Transmembrane</keyword>
<evidence type="ECO:0000313" key="13">
    <source>
        <dbReference type="Proteomes" id="UP001221142"/>
    </source>
</evidence>
<keyword evidence="6" id="KW-0479">Metal-binding</keyword>
<evidence type="ECO:0000313" key="12">
    <source>
        <dbReference type="EMBL" id="KAJ7642115.1"/>
    </source>
</evidence>
<dbReference type="PANTHER" id="PTHR46206:SF5">
    <property type="entry name" value="P450, PUTATIVE (EUROFUNG)-RELATED"/>
    <property type="match status" value="1"/>
</dbReference>
<dbReference type="SUPFAM" id="SSF48264">
    <property type="entry name" value="Cytochrome P450"/>
    <property type="match status" value="1"/>
</dbReference>
<comment type="subcellular location">
    <subcellularLocation>
        <location evidence="2">Membrane</location>
    </subcellularLocation>
</comment>
<comment type="cofactor">
    <cofactor evidence="1">
        <name>heme</name>
        <dbReference type="ChEBI" id="CHEBI:30413"/>
    </cofactor>
</comment>
<proteinExistence type="inferred from homology"/>
<protein>
    <submittedName>
        <fullName evidence="12">Uncharacterized protein</fullName>
    </submittedName>
</protein>
<dbReference type="AlphaFoldDB" id="A0AAD7C8T8"/>
<dbReference type="GO" id="GO:0004497">
    <property type="term" value="F:monooxygenase activity"/>
    <property type="evidence" value="ECO:0007669"/>
    <property type="project" value="UniProtKB-KW"/>
</dbReference>
<dbReference type="Gene3D" id="1.10.630.10">
    <property type="entry name" value="Cytochrome P450"/>
    <property type="match status" value="1"/>
</dbReference>